<keyword evidence="2" id="KW-0378">Hydrolase</keyword>
<gene>
    <name evidence="2" type="ORF">RB614_41155</name>
</gene>
<dbReference type="CDD" id="cd06260">
    <property type="entry name" value="DUF820-like"/>
    <property type="match status" value="1"/>
</dbReference>
<dbReference type="InterPro" id="IPR011335">
    <property type="entry name" value="Restrct_endonuc-II-like"/>
</dbReference>
<protein>
    <submittedName>
        <fullName evidence="2">Uma2 family endonuclease</fullName>
    </submittedName>
</protein>
<evidence type="ECO:0000259" key="1">
    <source>
        <dbReference type="Pfam" id="PF05685"/>
    </source>
</evidence>
<dbReference type="Proteomes" id="UP001230908">
    <property type="component" value="Unassembled WGS sequence"/>
</dbReference>
<sequence length="196" mass="22006">MTAALSLPQREVWTVDDLSQLPPDLPYELVNGRLLLMSPTFIHQFVCTEIAFALRTNCPDGWAPVVDLSLDVNRYSEPRPDVVVMDTSHVDQHPPPVEDAVLAVEVVSKDSNVRDVYDKAGMYAAAGVRHYWVIDPLGDKISLAEHVLESKPHRRYAIARQTTEVFTTDEPYRIVVDLPALTARRDAFLARTKVEA</sequence>
<dbReference type="PANTHER" id="PTHR35400:SF3">
    <property type="entry name" value="SLL1072 PROTEIN"/>
    <property type="match status" value="1"/>
</dbReference>
<evidence type="ECO:0000313" key="2">
    <source>
        <dbReference type="EMBL" id="MDQ7910919.1"/>
    </source>
</evidence>
<evidence type="ECO:0000313" key="3">
    <source>
        <dbReference type="Proteomes" id="UP001230908"/>
    </source>
</evidence>
<dbReference type="InterPro" id="IPR008538">
    <property type="entry name" value="Uma2"/>
</dbReference>
<dbReference type="PANTHER" id="PTHR35400">
    <property type="entry name" value="SLR1083 PROTEIN"/>
    <property type="match status" value="1"/>
</dbReference>
<dbReference type="GO" id="GO:0004519">
    <property type="term" value="F:endonuclease activity"/>
    <property type="evidence" value="ECO:0007669"/>
    <property type="project" value="UniProtKB-KW"/>
</dbReference>
<keyword evidence="3" id="KW-1185">Reference proteome</keyword>
<reference evidence="2 3" key="1">
    <citation type="submission" date="2023-08" db="EMBL/GenBank/DDBJ databases">
        <title>Phytohabitans sansha sp. nov., isolated from marine sediment.</title>
        <authorList>
            <person name="Zhao Y."/>
            <person name="Yi K."/>
        </authorList>
    </citation>
    <scope>NUCLEOTIDE SEQUENCE [LARGE SCALE GENOMIC DNA]</scope>
    <source>
        <strain evidence="2 3">ZYX-F-186</strain>
    </source>
</reference>
<organism evidence="2 3">
    <name type="scientific">Phytohabitans maris</name>
    <dbReference type="NCBI Taxonomy" id="3071409"/>
    <lineage>
        <taxon>Bacteria</taxon>
        <taxon>Bacillati</taxon>
        <taxon>Actinomycetota</taxon>
        <taxon>Actinomycetes</taxon>
        <taxon>Micromonosporales</taxon>
        <taxon>Micromonosporaceae</taxon>
    </lineage>
</organism>
<dbReference type="InterPro" id="IPR012296">
    <property type="entry name" value="Nuclease_put_TT1808"/>
</dbReference>
<dbReference type="Gene3D" id="3.90.1570.10">
    <property type="entry name" value="tt1808, chain A"/>
    <property type="match status" value="1"/>
</dbReference>
<keyword evidence="2" id="KW-0255">Endonuclease</keyword>
<dbReference type="Pfam" id="PF05685">
    <property type="entry name" value="Uma2"/>
    <property type="match status" value="1"/>
</dbReference>
<dbReference type="SUPFAM" id="SSF52980">
    <property type="entry name" value="Restriction endonuclease-like"/>
    <property type="match status" value="1"/>
</dbReference>
<name>A0ABU0ZV47_9ACTN</name>
<feature type="domain" description="Putative restriction endonuclease" evidence="1">
    <location>
        <begin position="16"/>
        <end position="145"/>
    </location>
</feature>
<keyword evidence="2" id="KW-0540">Nuclease</keyword>
<dbReference type="EMBL" id="JAVHUY010000065">
    <property type="protein sequence ID" value="MDQ7910919.1"/>
    <property type="molecule type" value="Genomic_DNA"/>
</dbReference>
<dbReference type="RefSeq" id="WP_308718157.1">
    <property type="nucleotide sequence ID" value="NZ_JAVHUY010000065.1"/>
</dbReference>
<proteinExistence type="predicted"/>
<accession>A0ABU0ZV47</accession>
<comment type="caution">
    <text evidence="2">The sequence shown here is derived from an EMBL/GenBank/DDBJ whole genome shotgun (WGS) entry which is preliminary data.</text>
</comment>